<dbReference type="InterPro" id="IPR011993">
    <property type="entry name" value="PH-like_dom_sf"/>
</dbReference>
<feature type="domain" description="GRAM" evidence="1">
    <location>
        <begin position="153"/>
        <end position="219"/>
    </location>
</feature>
<dbReference type="AlphaFoldDB" id="A0A9J6EVE2"/>
<dbReference type="Pfam" id="PF02893">
    <property type="entry name" value="GRAM"/>
    <property type="match status" value="1"/>
</dbReference>
<keyword evidence="3" id="KW-1185">Reference proteome</keyword>
<dbReference type="InterPro" id="IPR004182">
    <property type="entry name" value="GRAM"/>
</dbReference>
<accession>A0A9J6EVE2</accession>
<dbReference type="Gene3D" id="2.30.29.30">
    <property type="entry name" value="Pleckstrin-homology domain (PH domain)/Phosphotyrosine-binding domain (PTB)"/>
    <property type="match status" value="1"/>
</dbReference>
<organism evidence="2 3">
    <name type="scientific">Rhipicephalus microplus</name>
    <name type="common">Cattle tick</name>
    <name type="synonym">Boophilus microplus</name>
    <dbReference type="NCBI Taxonomy" id="6941"/>
    <lineage>
        <taxon>Eukaryota</taxon>
        <taxon>Metazoa</taxon>
        <taxon>Ecdysozoa</taxon>
        <taxon>Arthropoda</taxon>
        <taxon>Chelicerata</taxon>
        <taxon>Arachnida</taxon>
        <taxon>Acari</taxon>
        <taxon>Parasitiformes</taxon>
        <taxon>Ixodida</taxon>
        <taxon>Ixodoidea</taxon>
        <taxon>Ixodidae</taxon>
        <taxon>Rhipicephalinae</taxon>
        <taxon>Rhipicephalus</taxon>
        <taxon>Boophilus</taxon>
    </lineage>
</organism>
<evidence type="ECO:0000259" key="1">
    <source>
        <dbReference type="SMART" id="SM00568"/>
    </source>
</evidence>
<dbReference type="EMBL" id="JABSTU010000002">
    <property type="protein sequence ID" value="KAH8038188.1"/>
    <property type="molecule type" value="Genomic_DNA"/>
</dbReference>
<sequence>MLPLIGLLKRKCLCKEALSFWCEMVIHIHRVTELSNPFFTLQRRKGHGTKGLSSVLVGTLDSVFDSKPAPYRILHSTPLSEVSYVVATSLSREEIFQNWTWIEQNLLETLRNFDSEDEATEFVCCKIRSLVAQREVSLLEVDQDNAQFRVNASRFASIFNLPPQEKLVNYYSCSFWKGRLPQQGWLYLSMQHLAFHSFLFGQTTRVLLRWTDITVNHRFYLHSSVISRCLKCHNAKLEGA</sequence>
<dbReference type="PANTHER" id="PTHR47666:SF1">
    <property type="entry name" value="PROTEIN VASCULAR ASSOCIATED DEATH 1, CHLOROPLASTIC"/>
    <property type="match status" value="1"/>
</dbReference>
<gene>
    <name evidence="2" type="ORF">HPB51_024719</name>
</gene>
<dbReference type="VEuPathDB" id="VectorBase:LOC119179488"/>
<evidence type="ECO:0000313" key="2">
    <source>
        <dbReference type="EMBL" id="KAH8038188.1"/>
    </source>
</evidence>
<evidence type="ECO:0000313" key="3">
    <source>
        <dbReference type="Proteomes" id="UP000821866"/>
    </source>
</evidence>
<comment type="caution">
    <text evidence="2">The sequence shown here is derived from an EMBL/GenBank/DDBJ whole genome shotgun (WGS) entry which is preliminary data.</text>
</comment>
<name>A0A9J6EVE2_RHIMP</name>
<proteinExistence type="predicted"/>
<dbReference type="SMART" id="SM00568">
    <property type="entry name" value="GRAM"/>
    <property type="match status" value="1"/>
</dbReference>
<dbReference type="PANTHER" id="PTHR47666">
    <property type="entry name" value="PROTEIN VASCULAR ASSOCIATED DEATH 1, CHLOROPLASTIC"/>
    <property type="match status" value="1"/>
</dbReference>
<reference evidence="2" key="1">
    <citation type="journal article" date="2020" name="Cell">
        <title>Large-Scale Comparative Analyses of Tick Genomes Elucidate Their Genetic Diversity and Vector Capacities.</title>
        <authorList>
            <consortium name="Tick Genome and Microbiome Consortium (TIGMIC)"/>
            <person name="Jia N."/>
            <person name="Wang J."/>
            <person name="Shi W."/>
            <person name="Du L."/>
            <person name="Sun Y."/>
            <person name="Zhan W."/>
            <person name="Jiang J.F."/>
            <person name="Wang Q."/>
            <person name="Zhang B."/>
            <person name="Ji P."/>
            <person name="Bell-Sakyi L."/>
            <person name="Cui X.M."/>
            <person name="Yuan T.T."/>
            <person name="Jiang B.G."/>
            <person name="Yang W.F."/>
            <person name="Lam T.T."/>
            <person name="Chang Q.C."/>
            <person name="Ding S.J."/>
            <person name="Wang X.J."/>
            <person name="Zhu J.G."/>
            <person name="Ruan X.D."/>
            <person name="Zhao L."/>
            <person name="Wei J.T."/>
            <person name="Ye R.Z."/>
            <person name="Que T.C."/>
            <person name="Du C.H."/>
            <person name="Zhou Y.H."/>
            <person name="Cheng J.X."/>
            <person name="Dai P.F."/>
            <person name="Guo W.B."/>
            <person name="Han X.H."/>
            <person name="Huang E.J."/>
            <person name="Li L.F."/>
            <person name="Wei W."/>
            <person name="Gao Y.C."/>
            <person name="Liu J.Z."/>
            <person name="Shao H.Z."/>
            <person name="Wang X."/>
            <person name="Wang C.C."/>
            <person name="Yang T.C."/>
            <person name="Huo Q.B."/>
            <person name="Li W."/>
            <person name="Chen H.Y."/>
            <person name="Chen S.E."/>
            <person name="Zhou L.G."/>
            <person name="Ni X.B."/>
            <person name="Tian J.H."/>
            <person name="Sheng Y."/>
            <person name="Liu T."/>
            <person name="Pan Y.S."/>
            <person name="Xia L.Y."/>
            <person name="Li J."/>
            <person name="Zhao F."/>
            <person name="Cao W.C."/>
        </authorList>
    </citation>
    <scope>NUCLEOTIDE SEQUENCE</scope>
    <source>
        <strain evidence="2">Rmic-2018</strain>
    </source>
</reference>
<protein>
    <recommendedName>
        <fullName evidence="1">GRAM domain-containing protein</fullName>
    </recommendedName>
</protein>
<dbReference type="Proteomes" id="UP000821866">
    <property type="component" value="Chromosome 10"/>
</dbReference>
<reference evidence="2" key="2">
    <citation type="submission" date="2021-09" db="EMBL/GenBank/DDBJ databases">
        <authorList>
            <person name="Jia N."/>
            <person name="Wang J."/>
            <person name="Shi W."/>
            <person name="Du L."/>
            <person name="Sun Y."/>
            <person name="Zhan W."/>
            <person name="Jiang J."/>
            <person name="Wang Q."/>
            <person name="Zhang B."/>
            <person name="Ji P."/>
            <person name="Sakyi L.B."/>
            <person name="Cui X."/>
            <person name="Yuan T."/>
            <person name="Jiang B."/>
            <person name="Yang W."/>
            <person name="Lam T.T.-Y."/>
            <person name="Chang Q."/>
            <person name="Ding S."/>
            <person name="Wang X."/>
            <person name="Zhu J."/>
            <person name="Ruan X."/>
            <person name="Zhao L."/>
            <person name="Wei J."/>
            <person name="Que T."/>
            <person name="Du C."/>
            <person name="Cheng J."/>
            <person name="Dai P."/>
            <person name="Han X."/>
            <person name="Huang E."/>
            <person name="Gao Y."/>
            <person name="Liu J."/>
            <person name="Shao H."/>
            <person name="Ye R."/>
            <person name="Li L."/>
            <person name="Wei W."/>
            <person name="Wang X."/>
            <person name="Wang C."/>
            <person name="Huo Q."/>
            <person name="Li W."/>
            <person name="Guo W."/>
            <person name="Chen H."/>
            <person name="Chen S."/>
            <person name="Zhou L."/>
            <person name="Zhou L."/>
            <person name="Ni X."/>
            <person name="Tian J."/>
            <person name="Zhou Y."/>
            <person name="Sheng Y."/>
            <person name="Liu T."/>
            <person name="Pan Y."/>
            <person name="Xia L."/>
            <person name="Li J."/>
            <person name="Zhao F."/>
            <person name="Cao W."/>
        </authorList>
    </citation>
    <scope>NUCLEOTIDE SEQUENCE</scope>
    <source>
        <strain evidence="2">Rmic-2018</strain>
        <tissue evidence="2">Larvae</tissue>
    </source>
</reference>